<gene>
    <name evidence="3" type="primary">LOC109487016</name>
</gene>
<feature type="domain" description="TLDc" evidence="1">
    <location>
        <begin position="167"/>
        <end position="341"/>
    </location>
</feature>
<dbReference type="Pfam" id="PF07534">
    <property type="entry name" value="TLD"/>
    <property type="match status" value="1"/>
</dbReference>
<accession>A0A6P5ATV0</accession>
<dbReference type="GeneID" id="109487016"/>
<protein>
    <submittedName>
        <fullName evidence="3">TBC1 domain family member 24-like</fullName>
    </submittedName>
</protein>
<organism evidence="2 3">
    <name type="scientific">Branchiostoma belcheri</name>
    <name type="common">Amphioxus</name>
    <dbReference type="NCBI Taxonomy" id="7741"/>
    <lineage>
        <taxon>Eukaryota</taxon>
        <taxon>Metazoa</taxon>
        <taxon>Chordata</taxon>
        <taxon>Cephalochordata</taxon>
        <taxon>Leptocardii</taxon>
        <taxon>Amphioxiformes</taxon>
        <taxon>Branchiostomatidae</taxon>
        <taxon>Branchiostoma</taxon>
    </lineage>
</organism>
<dbReference type="PROSITE" id="PS51886">
    <property type="entry name" value="TLDC"/>
    <property type="match status" value="1"/>
</dbReference>
<dbReference type="AlphaFoldDB" id="A0A6P5ATV0"/>
<proteinExistence type="predicted"/>
<dbReference type="PANTHER" id="PTHR23354:SF122">
    <property type="entry name" value="GTPASE-ACTIVATING PROTEIN SKYWALKER"/>
    <property type="match status" value="1"/>
</dbReference>
<keyword evidence="2" id="KW-1185">Reference proteome</keyword>
<dbReference type="InterPro" id="IPR006571">
    <property type="entry name" value="TLDc_dom"/>
</dbReference>
<evidence type="ECO:0000313" key="2">
    <source>
        <dbReference type="Proteomes" id="UP000515135"/>
    </source>
</evidence>
<name>A0A6P5ATV0_BRABE</name>
<reference evidence="3" key="1">
    <citation type="submission" date="2025-08" db="UniProtKB">
        <authorList>
            <consortium name="RefSeq"/>
        </authorList>
    </citation>
    <scope>IDENTIFICATION</scope>
    <source>
        <tissue evidence="3">Gonad</tissue>
    </source>
</reference>
<dbReference type="KEGG" id="bbel:109487016"/>
<dbReference type="OrthoDB" id="26679at2759"/>
<dbReference type="Proteomes" id="UP000515135">
    <property type="component" value="Unplaced"/>
</dbReference>
<evidence type="ECO:0000313" key="3">
    <source>
        <dbReference type="RefSeq" id="XP_019646492.1"/>
    </source>
</evidence>
<sequence>MDEKTLGDIKIHDLYMKPSSGLGMRRHSEVPKGMVLHVKWSLNGDKEKKALDIPADVPSTNSKGTMDGAIQYLEDLMTMRPKKGKAFPSFLVGPEGEIIHSYGTTSAGSTQMRDILKKGIWLLGRFQEVGAQRRGSEPPEIPSASLKAMQKFTSTPVVSIYPVRESQLLSRPQMRRLRSWLPKRFRVCKPVTLFSTVDDGHLLATMYQKCRGQAELVLIIRTHREERFGAYIPGTLTAATAQTKRRSCFGMEETFLFSLSPAAGKYPWAGRQGSDDIEPDRDIVISATNNRLIIGGGGRDAIFLDGDMEGGYSGSSDTFKNPPLCKGSHFRCLDVELLGFQY</sequence>
<dbReference type="RefSeq" id="XP_019646492.1">
    <property type="nucleotide sequence ID" value="XM_019790933.1"/>
</dbReference>
<evidence type="ECO:0000259" key="1">
    <source>
        <dbReference type="PROSITE" id="PS51886"/>
    </source>
</evidence>
<dbReference type="PANTHER" id="PTHR23354">
    <property type="entry name" value="NUCLEOLAR PROTEIN 7/ESTROGEN RECEPTOR COACTIVATOR-RELATED"/>
    <property type="match status" value="1"/>
</dbReference>
<dbReference type="SMART" id="SM00584">
    <property type="entry name" value="TLDc"/>
    <property type="match status" value="1"/>
</dbReference>